<keyword evidence="1" id="KW-1133">Transmembrane helix</keyword>
<dbReference type="Proteomes" id="UP001178148">
    <property type="component" value="Unassembled WGS sequence"/>
</dbReference>
<proteinExistence type="predicted"/>
<gene>
    <name evidence="2" type="ORF">QS748_09780</name>
</gene>
<sequence>MTVALCMALLLNIGCFYGWNASQGRVFCLLSLFLADLGALIIDAFTMLP</sequence>
<keyword evidence="1" id="KW-0812">Transmembrane</keyword>
<name>A0AA90NMG3_9GAMM</name>
<feature type="transmembrane region" description="Helical" evidence="1">
    <location>
        <begin position="28"/>
        <end position="48"/>
    </location>
</feature>
<evidence type="ECO:0000256" key="1">
    <source>
        <dbReference type="SAM" id="Phobius"/>
    </source>
</evidence>
<keyword evidence="3" id="KW-1185">Reference proteome</keyword>
<organism evidence="2 3">
    <name type="scientific">Candidatus Endonucleibacter bathymodioli</name>
    <dbReference type="NCBI Taxonomy" id="539814"/>
    <lineage>
        <taxon>Bacteria</taxon>
        <taxon>Pseudomonadati</taxon>
        <taxon>Pseudomonadota</taxon>
        <taxon>Gammaproteobacteria</taxon>
        <taxon>Oceanospirillales</taxon>
        <taxon>Endozoicomonadaceae</taxon>
        <taxon>Candidatus Endonucleibacter</taxon>
    </lineage>
</organism>
<accession>A0AA90NMG3</accession>
<dbReference type="AlphaFoldDB" id="A0AA90NMG3"/>
<reference evidence="2 3" key="1">
    <citation type="journal article" date="2023" name="bioRxiv">
        <title>An intranuclear bacterial parasite of deep-sea mussels expresses apoptosis inhibitors acquired from its host.</title>
        <authorList>
            <person name="Gonzalez Porras M.A."/>
            <person name="Assie A."/>
            <person name="Tietjen M."/>
            <person name="Violette M."/>
            <person name="Kleiner M."/>
            <person name="Gruber-Vodicka H."/>
            <person name="Dubilier N."/>
            <person name="Leisch N."/>
        </authorList>
    </citation>
    <scope>NUCLEOTIDE SEQUENCE [LARGE SCALE GENOMIC DNA]</scope>
    <source>
        <strain evidence="2">IAP13</strain>
    </source>
</reference>
<protein>
    <submittedName>
        <fullName evidence="2">Uncharacterized protein</fullName>
    </submittedName>
</protein>
<evidence type="ECO:0000313" key="3">
    <source>
        <dbReference type="Proteomes" id="UP001178148"/>
    </source>
</evidence>
<dbReference type="EMBL" id="JASXSV010000014">
    <property type="protein sequence ID" value="MDP0589450.1"/>
    <property type="molecule type" value="Genomic_DNA"/>
</dbReference>
<evidence type="ECO:0000313" key="2">
    <source>
        <dbReference type="EMBL" id="MDP0589450.1"/>
    </source>
</evidence>
<comment type="caution">
    <text evidence="2">The sequence shown here is derived from an EMBL/GenBank/DDBJ whole genome shotgun (WGS) entry which is preliminary data.</text>
</comment>
<keyword evidence="1" id="KW-0472">Membrane</keyword>